<reference evidence="7" key="1">
    <citation type="submission" date="2018-07" db="EMBL/GenBank/DDBJ databases">
        <authorList>
            <person name="Ashton P.M."/>
            <person name="Dallman T."/>
            <person name="Nair S."/>
            <person name="De Pinna E."/>
            <person name="Peters T."/>
            <person name="Grant K."/>
        </authorList>
    </citation>
    <scope>NUCLEOTIDE SEQUENCE [LARGE SCALE GENOMIC DNA]</scope>
    <source>
        <strain evidence="7">440016</strain>
    </source>
</reference>
<dbReference type="Pfam" id="PF09599">
    <property type="entry name" value="IpaC_SipC"/>
    <property type="match status" value="2"/>
</dbReference>
<dbReference type="EMBL" id="AAACIV010000027">
    <property type="protein sequence ID" value="EAA7255345.1"/>
    <property type="molecule type" value="Genomic_DNA"/>
</dbReference>
<evidence type="ECO:0008006" key="8">
    <source>
        <dbReference type="Google" id="ProtNLM"/>
    </source>
</evidence>
<dbReference type="InterPro" id="IPR005427">
    <property type="entry name" value="BipC/SctB"/>
</dbReference>
<evidence type="ECO:0000256" key="3">
    <source>
        <dbReference type="ARBA" id="ARBA00022525"/>
    </source>
</evidence>
<keyword evidence="3" id="KW-0964">Secreted</keyword>
<dbReference type="NCBIfam" id="NF038055">
    <property type="entry name" value="T3SS_SctB_pilot"/>
    <property type="match status" value="1"/>
</dbReference>
<dbReference type="GO" id="GO:0005576">
    <property type="term" value="C:extracellular region"/>
    <property type="evidence" value="ECO:0007669"/>
    <property type="project" value="UniProtKB-SubCell"/>
</dbReference>
<evidence type="ECO:0000256" key="4">
    <source>
        <dbReference type="ARBA" id="ARBA00022870"/>
    </source>
</evidence>
<proteinExistence type="inferred from homology"/>
<comment type="subcellular location">
    <subcellularLocation>
        <location evidence="1">Host membrane</location>
        <topology evidence="1">Single-pass membrane protein</topology>
    </subcellularLocation>
    <subcellularLocation>
        <location evidence="2">Secreted</location>
    </subcellularLocation>
</comment>
<comment type="similarity">
    <text evidence="6">Belongs to the SctB/SipC family.</text>
</comment>
<comment type="caution">
    <text evidence="7">The sequence shown here is derived from an EMBL/GenBank/DDBJ whole genome shotgun (WGS) entry which is preliminary data.</text>
</comment>
<evidence type="ECO:0000256" key="1">
    <source>
        <dbReference type="ARBA" id="ARBA00004379"/>
    </source>
</evidence>
<sequence length="327" mass="34441">MLTVNPGVNPSVNAPQAPVQKILQPGLQPAGVNDLLSVPGAADEGLRAPASDPVLAPPAGDLSVRKMRDAVSFLKNAEEDTVSLNAVERAFIKKANEEIQRCMEEKQAGKEDFFDISHLSSGAVALLVAASMLMLSLNQADTRLAGKLSLVSFDAAKNMADSMKREGTGMLAGNISQSALQLGLTGVGAKFGLKGLKNEKLALRQNTAKLKTLADDVKGPGSRPEQNIKDNLALNARRQEMTGDAIMRNSMAVGSIAGSSGQYAATLERSEQQISQASNRVAGTASDDVRESARKANSLIQEILKIMESISQSKMTTMAAVAGNIRA</sequence>
<protein>
    <recommendedName>
        <fullName evidence="8">SPI-1 type III secretion system needle tip complex protein SipC</fullName>
    </recommendedName>
</protein>
<dbReference type="Proteomes" id="UP000839682">
    <property type="component" value="Unassembled WGS sequence"/>
</dbReference>
<keyword evidence="4" id="KW-1043">Host membrane</keyword>
<gene>
    <name evidence="7" type="ORF">DSF98_22205</name>
</gene>
<keyword evidence="5" id="KW-0843">Virulence</keyword>
<dbReference type="AlphaFoldDB" id="A0A3V2NZG7"/>
<organism evidence="7">
    <name type="scientific">Salmonella enterica I</name>
    <dbReference type="NCBI Taxonomy" id="59201"/>
    <lineage>
        <taxon>Bacteria</taxon>
        <taxon>Pseudomonadati</taxon>
        <taxon>Pseudomonadota</taxon>
        <taxon>Gammaproteobacteria</taxon>
        <taxon>Enterobacterales</taxon>
        <taxon>Enterobacteriaceae</taxon>
        <taxon>Salmonella</taxon>
    </lineage>
</organism>
<dbReference type="GO" id="GO:0033644">
    <property type="term" value="C:host cell membrane"/>
    <property type="evidence" value="ECO:0007669"/>
    <property type="project" value="UniProtKB-SubCell"/>
</dbReference>
<dbReference type="PRINTS" id="PR01608">
    <property type="entry name" value="BACINVASINC"/>
</dbReference>
<evidence type="ECO:0000256" key="5">
    <source>
        <dbReference type="ARBA" id="ARBA00023026"/>
    </source>
</evidence>
<evidence type="ECO:0000313" key="7">
    <source>
        <dbReference type="EMBL" id="EAA7255345.1"/>
    </source>
</evidence>
<evidence type="ECO:0000256" key="6">
    <source>
        <dbReference type="ARBA" id="ARBA00035650"/>
    </source>
</evidence>
<evidence type="ECO:0000256" key="2">
    <source>
        <dbReference type="ARBA" id="ARBA00004613"/>
    </source>
</evidence>
<name>A0A3V2NZG7_SALET</name>
<accession>A0A3V2NZG7</accession>
<keyword evidence="4" id="KW-0472">Membrane</keyword>